<feature type="domain" description="Carbohydrate kinase PfkB" evidence="6">
    <location>
        <begin position="2"/>
        <end position="291"/>
    </location>
</feature>
<dbReference type="InterPro" id="IPR002173">
    <property type="entry name" value="Carboh/pur_kinase_PfkB_CS"/>
</dbReference>
<evidence type="ECO:0000313" key="7">
    <source>
        <dbReference type="EMBL" id="XBX77198.1"/>
    </source>
</evidence>
<keyword evidence="5" id="KW-0067">ATP-binding</keyword>
<dbReference type="PROSITE" id="PS00583">
    <property type="entry name" value="PFKB_KINASES_1"/>
    <property type="match status" value="1"/>
</dbReference>
<name>A0AAU7VTT6_9MICO</name>
<evidence type="ECO:0000256" key="3">
    <source>
        <dbReference type="ARBA" id="ARBA00022741"/>
    </source>
</evidence>
<evidence type="ECO:0000256" key="2">
    <source>
        <dbReference type="ARBA" id="ARBA00022679"/>
    </source>
</evidence>
<accession>A0AAU7VTT6</accession>
<organism evidence="7">
    <name type="scientific">Microbacterium sp. A8/3-1</name>
    <dbReference type="NCBI Taxonomy" id="3160749"/>
    <lineage>
        <taxon>Bacteria</taxon>
        <taxon>Bacillati</taxon>
        <taxon>Actinomycetota</taxon>
        <taxon>Actinomycetes</taxon>
        <taxon>Micrococcales</taxon>
        <taxon>Microbacteriaceae</taxon>
        <taxon>Microbacterium</taxon>
    </lineage>
</organism>
<dbReference type="PANTHER" id="PTHR43085:SF1">
    <property type="entry name" value="PSEUDOURIDINE KINASE-RELATED"/>
    <property type="match status" value="1"/>
</dbReference>
<sequence length="309" mass="31908">MSEVLVVGEALVDVVSSATGGQAHPGGSPLNVAIGLARLGTPVTLATRLGTDSYGRMLASHLADAGVRLTSGSIDPSTRTSSATATIQADGSAHYDFDITWDIADIPSRGFDLVHAGSIGALLKPGGDTVAEFFEVADGDMLRSFDPNIRPSVVGSRASILPLVERFARASTIVKMSDEDAEWLHPELAASEVTAHYARRGASIVVITRGAEGSILRCGEENALIPSPVVDVADTIGAGDSYMAGLLHFIAAEIGVVGLRTRGVSLFEAIDACRFAAACAAVTVGRSGADLPHLNDVTITAGIRDESTN</sequence>
<keyword evidence="4 7" id="KW-0418">Kinase</keyword>
<evidence type="ECO:0000256" key="5">
    <source>
        <dbReference type="ARBA" id="ARBA00022840"/>
    </source>
</evidence>
<dbReference type="PROSITE" id="PS00584">
    <property type="entry name" value="PFKB_KINASES_2"/>
    <property type="match status" value="1"/>
</dbReference>
<dbReference type="CDD" id="cd01167">
    <property type="entry name" value="bac_FRK"/>
    <property type="match status" value="1"/>
</dbReference>
<comment type="similarity">
    <text evidence="1">Belongs to the carbohydrate kinase PfkB family.</text>
</comment>
<dbReference type="InterPro" id="IPR050306">
    <property type="entry name" value="PfkB_Carbo_kinase"/>
</dbReference>
<evidence type="ECO:0000256" key="4">
    <source>
        <dbReference type="ARBA" id="ARBA00022777"/>
    </source>
</evidence>
<dbReference type="InterPro" id="IPR029056">
    <property type="entry name" value="Ribokinase-like"/>
</dbReference>
<dbReference type="GO" id="GO:0005524">
    <property type="term" value="F:ATP binding"/>
    <property type="evidence" value="ECO:0007669"/>
    <property type="project" value="UniProtKB-KW"/>
</dbReference>
<gene>
    <name evidence="7" type="ORF">ABS642_14925</name>
</gene>
<protein>
    <submittedName>
        <fullName evidence="7">Carbohydrate kinase</fullName>
        <ecNumber evidence="7">2.7.1.-</ecNumber>
    </submittedName>
</protein>
<dbReference type="PANTHER" id="PTHR43085">
    <property type="entry name" value="HEXOKINASE FAMILY MEMBER"/>
    <property type="match status" value="1"/>
</dbReference>
<dbReference type="RefSeq" id="WP_350350711.1">
    <property type="nucleotide sequence ID" value="NZ_CP158357.1"/>
</dbReference>
<dbReference type="EMBL" id="CP158357">
    <property type="protein sequence ID" value="XBX77198.1"/>
    <property type="molecule type" value="Genomic_DNA"/>
</dbReference>
<dbReference type="Pfam" id="PF00294">
    <property type="entry name" value="PfkB"/>
    <property type="match status" value="1"/>
</dbReference>
<dbReference type="InterPro" id="IPR011611">
    <property type="entry name" value="PfkB_dom"/>
</dbReference>
<dbReference type="GO" id="GO:0016301">
    <property type="term" value="F:kinase activity"/>
    <property type="evidence" value="ECO:0007669"/>
    <property type="project" value="UniProtKB-KW"/>
</dbReference>
<dbReference type="EC" id="2.7.1.-" evidence="7"/>
<reference evidence="7" key="1">
    <citation type="submission" date="2024-06" db="EMBL/GenBank/DDBJ databases">
        <title>Draft genome sequence of Microbacterium sp. strain A8/3-1, isolated from Oxytropis tragacanthoides Fisch. ex DC. Root nodules in the Altai region of Russia.</title>
        <authorList>
            <person name="Sazanova A."/>
            <person name="Guro P."/>
            <person name="Kuznetsova I."/>
            <person name="Belimov A."/>
            <person name="Safronova V."/>
        </authorList>
    </citation>
    <scope>NUCLEOTIDE SEQUENCE</scope>
    <source>
        <strain evidence="7">A8/3-1</strain>
    </source>
</reference>
<keyword evidence="3" id="KW-0547">Nucleotide-binding</keyword>
<dbReference type="SUPFAM" id="SSF53613">
    <property type="entry name" value="Ribokinase-like"/>
    <property type="match status" value="1"/>
</dbReference>
<proteinExistence type="inferred from homology"/>
<evidence type="ECO:0000259" key="6">
    <source>
        <dbReference type="Pfam" id="PF00294"/>
    </source>
</evidence>
<dbReference type="AlphaFoldDB" id="A0AAU7VTT6"/>
<keyword evidence="2 7" id="KW-0808">Transferase</keyword>
<evidence type="ECO:0000256" key="1">
    <source>
        <dbReference type="ARBA" id="ARBA00010688"/>
    </source>
</evidence>
<dbReference type="Gene3D" id="3.40.1190.20">
    <property type="match status" value="1"/>
</dbReference>